<dbReference type="GO" id="GO:0005737">
    <property type="term" value="C:cytoplasm"/>
    <property type="evidence" value="ECO:0007669"/>
    <property type="project" value="UniProtKB-SubCell"/>
</dbReference>
<proteinExistence type="inferred from homology"/>
<dbReference type="SUPFAM" id="SSF51621">
    <property type="entry name" value="Phosphoenolpyruvate/pyruvate domain"/>
    <property type="match status" value="1"/>
</dbReference>
<dbReference type="InterPro" id="IPR015813">
    <property type="entry name" value="Pyrv/PenolPyrv_kinase-like_dom"/>
</dbReference>
<evidence type="ECO:0000313" key="11">
    <source>
        <dbReference type="EMBL" id="HFC03993.1"/>
    </source>
</evidence>
<comment type="caution">
    <text evidence="11">The sequence shown here is derived from an EMBL/GenBank/DDBJ whole genome shotgun (WGS) entry which is preliminary data.</text>
</comment>
<keyword evidence="7 10" id="KW-0460">Magnesium</keyword>
<dbReference type="AlphaFoldDB" id="A0A7V2SLN3"/>
<dbReference type="PIRSF" id="PIRSF000388">
    <property type="entry name" value="Pantoate_hydroxy_MeTrfase"/>
    <property type="match status" value="1"/>
</dbReference>
<feature type="binding site" evidence="7 9">
    <location>
        <position position="90"/>
    </location>
    <ligand>
        <name>3-methyl-2-oxobutanoate</name>
        <dbReference type="ChEBI" id="CHEBI:11851"/>
    </ligand>
</feature>
<comment type="function">
    <text evidence="6 7">Catalyzes the reversible reaction in which hydroxymethyl group from 5,10-methylenetetrahydrofolate is transferred onto alpha-ketoisovalerate to form ketopantoate.</text>
</comment>
<dbReference type="Gene3D" id="3.20.20.60">
    <property type="entry name" value="Phosphoenolpyruvate-binding domains"/>
    <property type="match status" value="1"/>
</dbReference>
<dbReference type="Pfam" id="PF02548">
    <property type="entry name" value="Pantoate_transf"/>
    <property type="match status" value="1"/>
</dbReference>
<name>A0A7V2SLN3_9BACT</name>
<dbReference type="EMBL" id="DRNO01000265">
    <property type="protein sequence ID" value="HFC03993.1"/>
    <property type="molecule type" value="Genomic_DNA"/>
</dbReference>
<evidence type="ECO:0000256" key="6">
    <source>
        <dbReference type="ARBA" id="ARBA00056497"/>
    </source>
</evidence>
<keyword evidence="7 10" id="KW-0479">Metal-binding</keyword>
<dbReference type="InterPro" id="IPR003700">
    <property type="entry name" value="Pantoate_hydroxy_MeTrfase"/>
</dbReference>
<comment type="pathway">
    <text evidence="1 7">Cofactor biosynthesis; (R)-pantothenate biosynthesis; (R)-pantoate from 3-methyl-2-oxobutanoate: step 1/2.</text>
</comment>
<dbReference type="NCBIfam" id="TIGR00222">
    <property type="entry name" value="panB"/>
    <property type="match status" value="1"/>
</dbReference>
<dbReference type="EC" id="2.1.2.11" evidence="7"/>
<dbReference type="FunFam" id="3.20.20.60:FF:000003">
    <property type="entry name" value="3-methyl-2-oxobutanoate hydroxymethyltransferase"/>
    <property type="match status" value="1"/>
</dbReference>
<dbReference type="NCBIfam" id="NF001452">
    <property type="entry name" value="PRK00311.1"/>
    <property type="match status" value="1"/>
</dbReference>
<evidence type="ECO:0000256" key="9">
    <source>
        <dbReference type="PIRSR" id="PIRSR000388-2"/>
    </source>
</evidence>
<dbReference type="GO" id="GO:0000287">
    <property type="term" value="F:magnesium ion binding"/>
    <property type="evidence" value="ECO:0007669"/>
    <property type="project" value="TreeGrafter"/>
</dbReference>
<feature type="active site" description="Proton acceptor" evidence="7 8">
    <location>
        <position position="188"/>
    </location>
</feature>
<evidence type="ECO:0000256" key="3">
    <source>
        <dbReference type="ARBA" id="ARBA00011424"/>
    </source>
</evidence>
<organism evidence="11">
    <name type="scientific">Nitratifractor salsuginis</name>
    <dbReference type="NCBI Taxonomy" id="269261"/>
    <lineage>
        <taxon>Bacteria</taxon>
        <taxon>Pseudomonadati</taxon>
        <taxon>Campylobacterota</taxon>
        <taxon>Epsilonproteobacteria</taxon>
        <taxon>Campylobacterales</taxon>
        <taxon>Sulfurovaceae</taxon>
        <taxon>Nitratifractor</taxon>
    </lineage>
</organism>
<accession>A0A7V2SLN3</accession>
<evidence type="ECO:0000256" key="7">
    <source>
        <dbReference type="HAMAP-Rule" id="MF_00156"/>
    </source>
</evidence>
<evidence type="ECO:0000256" key="4">
    <source>
        <dbReference type="ARBA" id="ARBA00022655"/>
    </source>
</evidence>
<comment type="catalytic activity">
    <reaction evidence="7">
        <text>(6R)-5,10-methylene-5,6,7,8-tetrahydrofolate + 3-methyl-2-oxobutanoate + H2O = 2-dehydropantoate + (6S)-5,6,7,8-tetrahydrofolate</text>
        <dbReference type="Rhea" id="RHEA:11824"/>
        <dbReference type="ChEBI" id="CHEBI:11561"/>
        <dbReference type="ChEBI" id="CHEBI:11851"/>
        <dbReference type="ChEBI" id="CHEBI:15377"/>
        <dbReference type="ChEBI" id="CHEBI:15636"/>
        <dbReference type="ChEBI" id="CHEBI:57453"/>
        <dbReference type="EC" id="2.1.2.11"/>
    </reaction>
</comment>
<keyword evidence="5 7" id="KW-0808">Transferase</keyword>
<comment type="subcellular location">
    <subcellularLocation>
        <location evidence="7">Cytoplasm</location>
    </subcellularLocation>
</comment>
<evidence type="ECO:0000256" key="2">
    <source>
        <dbReference type="ARBA" id="ARBA00008676"/>
    </source>
</evidence>
<keyword evidence="4 7" id="KW-0566">Pantothenate biosynthesis</keyword>
<comment type="similarity">
    <text evidence="2 7">Belongs to the PanB family.</text>
</comment>
<dbReference type="UniPathway" id="UPA00028">
    <property type="reaction ID" value="UER00003"/>
</dbReference>
<dbReference type="PANTHER" id="PTHR20881">
    <property type="entry name" value="3-METHYL-2-OXOBUTANOATE HYDROXYMETHYLTRANSFERASE"/>
    <property type="match status" value="1"/>
</dbReference>
<evidence type="ECO:0000256" key="5">
    <source>
        <dbReference type="ARBA" id="ARBA00022679"/>
    </source>
</evidence>
<dbReference type="Proteomes" id="UP000885722">
    <property type="component" value="Unassembled WGS sequence"/>
</dbReference>
<feature type="binding site" evidence="7 9">
    <location>
        <begin position="51"/>
        <end position="52"/>
    </location>
    <ligand>
        <name>3-methyl-2-oxobutanoate</name>
        <dbReference type="ChEBI" id="CHEBI:11851"/>
    </ligand>
</feature>
<feature type="binding site" evidence="7 10">
    <location>
        <position position="90"/>
    </location>
    <ligand>
        <name>Mg(2+)</name>
        <dbReference type="ChEBI" id="CHEBI:18420"/>
    </ligand>
</feature>
<feature type="binding site" evidence="7 10">
    <location>
        <position position="121"/>
    </location>
    <ligand>
        <name>Mg(2+)</name>
        <dbReference type="ChEBI" id="CHEBI:18420"/>
    </ligand>
</feature>
<feature type="binding site" evidence="7 10">
    <location>
        <position position="51"/>
    </location>
    <ligand>
        <name>Mg(2+)</name>
        <dbReference type="ChEBI" id="CHEBI:18420"/>
    </ligand>
</feature>
<dbReference type="HAMAP" id="MF_00156">
    <property type="entry name" value="PanB"/>
    <property type="match status" value="1"/>
</dbReference>
<keyword evidence="7" id="KW-0963">Cytoplasm</keyword>
<reference evidence="11" key="1">
    <citation type="journal article" date="2020" name="mSystems">
        <title>Genome- and Community-Level Interaction Insights into Carbon Utilization and Element Cycling Functions of Hydrothermarchaeota in Hydrothermal Sediment.</title>
        <authorList>
            <person name="Zhou Z."/>
            <person name="Liu Y."/>
            <person name="Xu W."/>
            <person name="Pan J."/>
            <person name="Luo Z.H."/>
            <person name="Li M."/>
        </authorList>
    </citation>
    <scope>NUCLEOTIDE SEQUENCE [LARGE SCALE GENOMIC DNA]</scope>
    <source>
        <strain evidence="11">HyVt-513</strain>
    </source>
</reference>
<dbReference type="GO" id="GO:0003864">
    <property type="term" value="F:3-methyl-2-oxobutanoate hydroxymethyltransferase activity"/>
    <property type="evidence" value="ECO:0007669"/>
    <property type="project" value="UniProtKB-UniRule"/>
</dbReference>
<evidence type="ECO:0000256" key="1">
    <source>
        <dbReference type="ARBA" id="ARBA00005033"/>
    </source>
</evidence>
<sequence length="270" mass="29755">MSIQSAPIDKKITVRTIREMKGREPVTMITAYDALFAGLFDGEVEMILVGDSLNMSFYAEPDTLSATLDQMIYHTKAVCKGARLPLIVFDMPFGTYATPEQALGSATRVFRETCAEAVKIEGGREKAPIVRKLTENGIAVVAHIGLMPQSVRAEGGYRVQGRSEEEAKSLMEDALALQEAGAFALLLEGMKAEVATRITETVKIPTIGIGAGNGTDGQVLVWSDMFGFFEAFKPKFVKRYLNGADLIRDALRQYREEVRSRAFPDEEHSY</sequence>
<comment type="subunit">
    <text evidence="3 7">Homodecamer; pentamer of dimers.</text>
</comment>
<comment type="cofactor">
    <cofactor evidence="7 10">
        <name>Mg(2+)</name>
        <dbReference type="ChEBI" id="CHEBI:18420"/>
    </cofactor>
    <text evidence="7 10">Binds 1 Mg(2+) ion per subunit.</text>
</comment>
<dbReference type="InterPro" id="IPR040442">
    <property type="entry name" value="Pyrv_kinase-like_dom_sf"/>
</dbReference>
<evidence type="ECO:0000256" key="8">
    <source>
        <dbReference type="PIRSR" id="PIRSR000388-1"/>
    </source>
</evidence>
<feature type="binding site" evidence="7 9">
    <location>
        <position position="119"/>
    </location>
    <ligand>
        <name>3-methyl-2-oxobutanoate</name>
        <dbReference type="ChEBI" id="CHEBI:11851"/>
    </ligand>
</feature>
<evidence type="ECO:0000256" key="10">
    <source>
        <dbReference type="PIRSR" id="PIRSR000388-3"/>
    </source>
</evidence>
<gene>
    <name evidence="7 11" type="primary">panB</name>
    <name evidence="11" type="ORF">ENJ74_03890</name>
</gene>
<dbReference type="CDD" id="cd06557">
    <property type="entry name" value="KPHMT-like"/>
    <property type="match status" value="1"/>
</dbReference>
<dbReference type="PANTHER" id="PTHR20881:SF0">
    <property type="entry name" value="3-METHYL-2-OXOBUTANOATE HYDROXYMETHYLTRANSFERASE"/>
    <property type="match status" value="1"/>
</dbReference>
<dbReference type="GO" id="GO:0015940">
    <property type="term" value="P:pantothenate biosynthetic process"/>
    <property type="evidence" value="ECO:0007669"/>
    <property type="project" value="UniProtKB-UniRule"/>
</dbReference>
<protein>
    <recommendedName>
        <fullName evidence="7">3-methyl-2-oxobutanoate hydroxymethyltransferase</fullName>
        <ecNumber evidence="7">2.1.2.11</ecNumber>
    </recommendedName>
    <alternativeName>
        <fullName evidence="7">Ketopantoate hydroxymethyltransferase</fullName>
        <shortName evidence="7">KPHMT</shortName>
    </alternativeName>
</protein>